<keyword evidence="4" id="KW-1185">Reference proteome</keyword>
<evidence type="ECO:0000256" key="1">
    <source>
        <dbReference type="ARBA" id="ARBA00022946"/>
    </source>
</evidence>
<dbReference type="GO" id="GO:0016226">
    <property type="term" value="P:iron-sulfur cluster assembly"/>
    <property type="evidence" value="ECO:0007669"/>
    <property type="project" value="TreeGrafter"/>
</dbReference>
<accession>A0A176Z2E6</accession>
<dbReference type="NCBIfam" id="TIGR03317">
    <property type="entry name" value="ygfZ_signature"/>
    <property type="match status" value="1"/>
</dbReference>
<keyword evidence="1" id="KW-0809">Transit peptide</keyword>
<dbReference type="RefSeq" id="WP_063679687.1">
    <property type="nucleotide sequence ID" value="NZ_LSEF01000065.1"/>
</dbReference>
<dbReference type="AlphaFoldDB" id="A0A176Z2E6"/>
<name>A0A176Z2E6_9BRAD</name>
<dbReference type="PANTHER" id="PTHR22602:SF0">
    <property type="entry name" value="TRANSFERASE CAF17, MITOCHONDRIAL-RELATED"/>
    <property type="match status" value="1"/>
</dbReference>
<protein>
    <submittedName>
        <fullName evidence="3">Folate-binding protein</fullName>
    </submittedName>
</protein>
<gene>
    <name evidence="3" type="ORF">AXW67_17365</name>
</gene>
<dbReference type="PANTHER" id="PTHR22602">
    <property type="entry name" value="TRANSFERASE CAF17, MITOCHONDRIAL-RELATED"/>
    <property type="match status" value="1"/>
</dbReference>
<reference evidence="3 4" key="1">
    <citation type="submission" date="2016-02" db="EMBL/GenBank/DDBJ databases">
        <title>Draft genome sequence of the strain BR 10247T Bradyrhizobium neotropicale isolated from nodules of Centrolobium paraense.</title>
        <authorList>
            <person name="Simoes-Araujo J.L."/>
            <person name="Barauna A.C."/>
            <person name="Silva K."/>
            <person name="Zilli J.E."/>
        </authorList>
    </citation>
    <scope>NUCLEOTIDE SEQUENCE [LARGE SCALE GENOMIC DNA]</scope>
    <source>
        <strain evidence="3 4">BR 10247</strain>
    </source>
</reference>
<dbReference type="InterPro" id="IPR045179">
    <property type="entry name" value="YgfZ/GcvT"/>
</dbReference>
<dbReference type="SUPFAM" id="SSF103025">
    <property type="entry name" value="Folate-binding domain"/>
    <property type="match status" value="1"/>
</dbReference>
<proteinExistence type="predicted"/>
<dbReference type="InterPro" id="IPR017703">
    <property type="entry name" value="YgfZ/GCV_T_CS"/>
</dbReference>
<comment type="caution">
    <text evidence="3">The sequence shown here is derived from an EMBL/GenBank/DDBJ whole genome shotgun (WGS) entry which is preliminary data.</text>
</comment>
<dbReference type="EMBL" id="LSEF01000065">
    <property type="protein sequence ID" value="OAF14879.1"/>
    <property type="molecule type" value="Genomic_DNA"/>
</dbReference>
<dbReference type="Pfam" id="PF25455">
    <property type="entry name" value="Beta-barrel_CAF17_C"/>
    <property type="match status" value="1"/>
</dbReference>
<evidence type="ECO:0000313" key="4">
    <source>
        <dbReference type="Proteomes" id="UP000077173"/>
    </source>
</evidence>
<dbReference type="Proteomes" id="UP000077173">
    <property type="component" value="Unassembled WGS sequence"/>
</dbReference>
<sequence>MKAAFLPDRSVIKVAGEDARNFLNGLVTTDVDRLKPGLGRFGALLTPQGKIVVDFLITEVPSGHGGGFLIDCPKPLADTLATKLKFYKLRAKVTVEDLSADLGVLATWDGQLAAQPDLTFADPRDERLGHRILIPEQLKQKLADLIGAELVDASEYEAQRIALGVPRGGLDFMYSDAFPHETNMDRLAGVDFDKGCYVGQEVVSRMQHRGTARTRSVKVVLEGPSPEAGAAILAGDKQVGTIGSTADGKGIALVRIDRVADALDAGQTLTAGGLALQLAEPEVVRIPAKQPVA</sequence>
<dbReference type="Gene3D" id="3.30.1360.120">
    <property type="entry name" value="Probable tRNA modification gtpase trme, domain 1"/>
    <property type="match status" value="2"/>
</dbReference>
<dbReference type="InterPro" id="IPR027266">
    <property type="entry name" value="TrmE/GcvT-like"/>
</dbReference>
<dbReference type="PIRSF" id="PIRSF006487">
    <property type="entry name" value="GcvT"/>
    <property type="match status" value="1"/>
</dbReference>
<organism evidence="3 4">
    <name type="scientific">Bradyrhizobium neotropicale</name>
    <dbReference type="NCBI Taxonomy" id="1497615"/>
    <lineage>
        <taxon>Bacteria</taxon>
        <taxon>Pseudomonadati</taxon>
        <taxon>Pseudomonadota</taxon>
        <taxon>Alphaproteobacteria</taxon>
        <taxon>Hyphomicrobiales</taxon>
        <taxon>Nitrobacteraceae</taxon>
        <taxon>Bradyrhizobium</taxon>
    </lineage>
</organism>
<evidence type="ECO:0000259" key="2">
    <source>
        <dbReference type="Pfam" id="PF25455"/>
    </source>
</evidence>
<dbReference type="InterPro" id="IPR057460">
    <property type="entry name" value="CAF17_C"/>
</dbReference>
<evidence type="ECO:0000313" key="3">
    <source>
        <dbReference type="EMBL" id="OAF14879.1"/>
    </source>
</evidence>
<feature type="domain" description="CAF17 C-terminal" evidence="2">
    <location>
        <begin position="213"/>
        <end position="283"/>
    </location>
</feature>